<evidence type="ECO:0000256" key="1">
    <source>
        <dbReference type="ARBA" id="ARBA00001798"/>
    </source>
</evidence>
<dbReference type="InterPro" id="IPR044066">
    <property type="entry name" value="TRIAD_supradom"/>
</dbReference>
<gene>
    <name evidence="11" type="ORF">QBC38DRAFT_494592</name>
</gene>
<evidence type="ECO:0000256" key="9">
    <source>
        <dbReference type="SAM" id="MobiDB-lite"/>
    </source>
</evidence>
<evidence type="ECO:0000256" key="3">
    <source>
        <dbReference type="ARBA" id="ARBA00022679"/>
    </source>
</evidence>
<proteinExistence type="predicted"/>
<keyword evidence="7" id="KW-0833">Ubl conjugation pathway</keyword>
<name>A0AAN7BZP0_9PEZI</name>
<dbReference type="PANTHER" id="PTHR11685">
    <property type="entry name" value="RBR FAMILY RING FINGER AND IBR DOMAIN-CONTAINING"/>
    <property type="match status" value="1"/>
</dbReference>
<evidence type="ECO:0000256" key="2">
    <source>
        <dbReference type="ARBA" id="ARBA00012251"/>
    </source>
</evidence>
<feature type="region of interest" description="Disordered" evidence="9">
    <location>
        <begin position="1"/>
        <end position="30"/>
    </location>
</feature>
<evidence type="ECO:0000256" key="8">
    <source>
        <dbReference type="ARBA" id="ARBA00022833"/>
    </source>
</evidence>
<keyword evidence="3" id="KW-0808">Transferase</keyword>
<dbReference type="InterPro" id="IPR002867">
    <property type="entry name" value="IBR_dom"/>
</dbReference>
<evidence type="ECO:0000256" key="6">
    <source>
        <dbReference type="ARBA" id="ARBA00022771"/>
    </source>
</evidence>
<comment type="caution">
    <text evidence="11">The sequence shown here is derived from an EMBL/GenBank/DDBJ whole genome shotgun (WGS) entry which is preliminary data.</text>
</comment>
<sequence>MSRLNRRSLLTQSDADVETPAKSSDTTLGKGVAEVGEEWRERTKTQDELKSRIQSLEQEVKKLQQYKDLFQSFNTPLTARTLLSIQTPLEISATQKSDTTPNPSGLDISLSLNEAIGFSKWLVSVQDDLGLDSCSTKVCCLCERALFFRIPSIPPSSNSLTHALPPSEFNCSTTGTFSCSPSEPICDDCFLPAMISSITKDFWHNLDSELWIKCPHPECENILLPPEYHTDLARILSNCRDPYLSRHMRLYTLAKGLRSRLKSLSPLPTPEAITHSIKFYKHLEKQNLITLLDHRLIAPHQPPEVKLLPMDISPQKTLQVPIFTGLLLTSKSPLRECIICAELHPDITDGTPTSEETWSKITSKFPGSYSHLLRPFPPPSSLPTCASSHPLNTCRPCLSLTIQSQLSTLGPKASSSLKCPLPSCPHIYTHSELSQILDSSTFTLYDRHRLTLHLSTEPNFRWCLNEHCKSGQIYSVYGPSWNLIRSPSFLIYSGLSNPQRNKITCQECNYQMCFEHQVPWHNGLSCLEYDQTQTQNPNERETNEWIRNNTKECSCGARVEKKGGCWHMTCFCCGREFCWECLEDWEGNIVVRNTETGEREYRREGHKEGCYFRGEGALMPTVVLGDVLEEGVRDVEGIGEEEWEF</sequence>
<keyword evidence="12" id="KW-1185">Reference proteome</keyword>
<keyword evidence="6" id="KW-0863">Zinc-finger</keyword>
<evidence type="ECO:0000313" key="11">
    <source>
        <dbReference type="EMBL" id="KAK4232525.1"/>
    </source>
</evidence>
<evidence type="ECO:0000256" key="5">
    <source>
        <dbReference type="ARBA" id="ARBA00022737"/>
    </source>
</evidence>
<dbReference type="Pfam" id="PF01485">
    <property type="entry name" value="IBR"/>
    <property type="match status" value="1"/>
</dbReference>
<dbReference type="EC" id="2.3.2.31" evidence="2"/>
<dbReference type="AlphaFoldDB" id="A0AAN7BZP0"/>
<evidence type="ECO:0000256" key="7">
    <source>
        <dbReference type="ARBA" id="ARBA00022786"/>
    </source>
</evidence>
<keyword evidence="5" id="KW-0677">Repeat</keyword>
<dbReference type="SUPFAM" id="SSF57850">
    <property type="entry name" value="RING/U-box"/>
    <property type="match status" value="2"/>
</dbReference>
<dbReference type="PROSITE" id="PS51873">
    <property type="entry name" value="TRIAD"/>
    <property type="match status" value="1"/>
</dbReference>
<evidence type="ECO:0000256" key="4">
    <source>
        <dbReference type="ARBA" id="ARBA00022723"/>
    </source>
</evidence>
<evidence type="ECO:0000313" key="12">
    <source>
        <dbReference type="Proteomes" id="UP001301958"/>
    </source>
</evidence>
<evidence type="ECO:0000259" key="10">
    <source>
        <dbReference type="PROSITE" id="PS51873"/>
    </source>
</evidence>
<dbReference type="GO" id="GO:0061630">
    <property type="term" value="F:ubiquitin protein ligase activity"/>
    <property type="evidence" value="ECO:0007669"/>
    <property type="project" value="UniProtKB-EC"/>
</dbReference>
<reference evidence="11" key="2">
    <citation type="submission" date="2023-05" db="EMBL/GenBank/DDBJ databases">
        <authorList>
            <consortium name="Lawrence Berkeley National Laboratory"/>
            <person name="Steindorff A."/>
            <person name="Hensen N."/>
            <person name="Bonometti L."/>
            <person name="Westerberg I."/>
            <person name="Brannstrom I.O."/>
            <person name="Guillou S."/>
            <person name="Cros-Aarteil S."/>
            <person name="Calhoun S."/>
            <person name="Haridas S."/>
            <person name="Kuo A."/>
            <person name="Mondo S."/>
            <person name="Pangilinan J."/>
            <person name="Riley R."/>
            <person name="Labutti K."/>
            <person name="Andreopoulos B."/>
            <person name="Lipzen A."/>
            <person name="Chen C."/>
            <person name="Yanf M."/>
            <person name="Daum C."/>
            <person name="Ng V."/>
            <person name="Clum A."/>
            <person name="Ohm R."/>
            <person name="Martin F."/>
            <person name="Silar P."/>
            <person name="Natvig D."/>
            <person name="Lalanne C."/>
            <person name="Gautier V."/>
            <person name="Ament-Velasquez S.L."/>
            <person name="Kruys A."/>
            <person name="Hutchinson M.I."/>
            <person name="Powell A.J."/>
            <person name="Barry K."/>
            <person name="Miller A.N."/>
            <person name="Grigoriev I.V."/>
            <person name="Debuchy R."/>
            <person name="Gladieux P."/>
            <person name="Thoren M.H."/>
            <person name="Johannesson H."/>
        </authorList>
    </citation>
    <scope>NUCLEOTIDE SEQUENCE</scope>
    <source>
        <strain evidence="11">CBS 990.96</strain>
    </source>
</reference>
<comment type="catalytic activity">
    <reaction evidence="1">
        <text>[E2 ubiquitin-conjugating enzyme]-S-ubiquitinyl-L-cysteine + [acceptor protein]-L-lysine = [E2 ubiquitin-conjugating enzyme]-L-cysteine + [acceptor protein]-N(6)-ubiquitinyl-L-lysine.</text>
        <dbReference type="EC" id="2.3.2.31"/>
    </reaction>
</comment>
<dbReference type="InterPro" id="IPR031127">
    <property type="entry name" value="E3_UB_ligase_RBR"/>
</dbReference>
<dbReference type="GO" id="GO:0008270">
    <property type="term" value="F:zinc ion binding"/>
    <property type="evidence" value="ECO:0007669"/>
    <property type="project" value="UniProtKB-KW"/>
</dbReference>
<reference evidence="11" key="1">
    <citation type="journal article" date="2023" name="Mol. Phylogenet. Evol.">
        <title>Genome-scale phylogeny and comparative genomics of the fungal order Sordariales.</title>
        <authorList>
            <person name="Hensen N."/>
            <person name="Bonometti L."/>
            <person name="Westerberg I."/>
            <person name="Brannstrom I.O."/>
            <person name="Guillou S."/>
            <person name="Cros-Aarteil S."/>
            <person name="Calhoun S."/>
            <person name="Haridas S."/>
            <person name="Kuo A."/>
            <person name="Mondo S."/>
            <person name="Pangilinan J."/>
            <person name="Riley R."/>
            <person name="LaButti K."/>
            <person name="Andreopoulos B."/>
            <person name="Lipzen A."/>
            <person name="Chen C."/>
            <person name="Yan M."/>
            <person name="Daum C."/>
            <person name="Ng V."/>
            <person name="Clum A."/>
            <person name="Steindorff A."/>
            <person name="Ohm R.A."/>
            <person name="Martin F."/>
            <person name="Silar P."/>
            <person name="Natvig D.O."/>
            <person name="Lalanne C."/>
            <person name="Gautier V."/>
            <person name="Ament-Velasquez S.L."/>
            <person name="Kruys A."/>
            <person name="Hutchinson M.I."/>
            <person name="Powell A.J."/>
            <person name="Barry K."/>
            <person name="Miller A.N."/>
            <person name="Grigoriev I.V."/>
            <person name="Debuchy R."/>
            <person name="Gladieux P."/>
            <person name="Hiltunen Thoren M."/>
            <person name="Johannesson H."/>
        </authorList>
    </citation>
    <scope>NUCLEOTIDE SEQUENCE</scope>
    <source>
        <strain evidence="11">CBS 990.96</strain>
    </source>
</reference>
<organism evidence="11 12">
    <name type="scientific">Podospora fimiseda</name>
    <dbReference type="NCBI Taxonomy" id="252190"/>
    <lineage>
        <taxon>Eukaryota</taxon>
        <taxon>Fungi</taxon>
        <taxon>Dikarya</taxon>
        <taxon>Ascomycota</taxon>
        <taxon>Pezizomycotina</taxon>
        <taxon>Sordariomycetes</taxon>
        <taxon>Sordariomycetidae</taxon>
        <taxon>Sordariales</taxon>
        <taxon>Podosporaceae</taxon>
        <taxon>Podospora</taxon>
    </lineage>
</organism>
<dbReference type="EMBL" id="MU865287">
    <property type="protein sequence ID" value="KAK4232525.1"/>
    <property type="molecule type" value="Genomic_DNA"/>
</dbReference>
<dbReference type="SMART" id="SM00647">
    <property type="entry name" value="IBR"/>
    <property type="match status" value="2"/>
</dbReference>
<dbReference type="Gene3D" id="1.20.120.1750">
    <property type="match status" value="1"/>
</dbReference>
<protein>
    <recommendedName>
        <fullName evidence="2">RBR-type E3 ubiquitin transferase</fullName>
        <ecNumber evidence="2">2.3.2.31</ecNumber>
    </recommendedName>
</protein>
<dbReference type="GO" id="GO:0016567">
    <property type="term" value="P:protein ubiquitination"/>
    <property type="evidence" value="ECO:0007669"/>
    <property type="project" value="InterPro"/>
</dbReference>
<dbReference type="Pfam" id="PF22191">
    <property type="entry name" value="IBR_1"/>
    <property type="match status" value="1"/>
</dbReference>
<keyword evidence="8" id="KW-0862">Zinc</keyword>
<feature type="domain" description="RING-type" evidence="10">
    <location>
        <begin position="333"/>
        <end position="614"/>
    </location>
</feature>
<keyword evidence="4" id="KW-0479">Metal-binding</keyword>
<accession>A0AAN7BZP0</accession>
<dbReference type="Proteomes" id="UP001301958">
    <property type="component" value="Unassembled WGS sequence"/>
</dbReference>